<dbReference type="PANTHER" id="PTHR36436:SF6">
    <property type="entry name" value="SLL5081 PROTEIN"/>
    <property type="match status" value="1"/>
</dbReference>
<dbReference type="Gene3D" id="2.30.320.10">
    <property type="entry name" value="YwqG-like"/>
    <property type="match status" value="1"/>
</dbReference>
<gene>
    <name evidence="1" type="ORF">GCM10022389_00250</name>
</gene>
<dbReference type="EMBL" id="BAABCT010000001">
    <property type="protein sequence ID" value="GAA4059993.1"/>
    <property type="molecule type" value="Genomic_DNA"/>
</dbReference>
<dbReference type="SUPFAM" id="SSF103032">
    <property type="entry name" value="Hypothetical protein YwqG"/>
    <property type="match status" value="1"/>
</dbReference>
<dbReference type="RefSeq" id="WP_344814822.1">
    <property type="nucleotide sequence ID" value="NZ_BAABCT010000001.1"/>
</dbReference>
<dbReference type="InterPro" id="IPR035948">
    <property type="entry name" value="YwqG-like_sf"/>
</dbReference>
<reference evidence="2" key="1">
    <citation type="journal article" date="2019" name="Int. J. Syst. Evol. Microbiol.">
        <title>The Global Catalogue of Microorganisms (GCM) 10K type strain sequencing project: providing services to taxonomists for standard genome sequencing and annotation.</title>
        <authorList>
            <consortium name="The Broad Institute Genomics Platform"/>
            <consortium name="The Broad Institute Genome Sequencing Center for Infectious Disease"/>
            <person name="Wu L."/>
            <person name="Ma J."/>
        </authorList>
    </citation>
    <scope>NUCLEOTIDE SEQUENCE [LARGE SCALE GENOMIC DNA]</scope>
    <source>
        <strain evidence="2">JCM 17069</strain>
    </source>
</reference>
<name>A0ABP7V5F8_9FLAO</name>
<keyword evidence="2" id="KW-1185">Reference proteome</keyword>
<protein>
    <recommendedName>
        <fullName evidence="3">DUF1963 domain-containing protein</fullName>
    </recommendedName>
</protein>
<organism evidence="1 2">
    <name type="scientific">Flavobacterium cheonanense</name>
    <dbReference type="NCBI Taxonomy" id="706183"/>
    <lineage>
        <taxon>Bacteria</taxon>
        <taxon>Pseudomonadati</taxon>
        <taxon>Bacteroidota</taxon>
        <taxon>Flavobacteriia</taxon>
        <taxon>Flavobacteriales</taxon>
        <taxon>Flavobacteriaceae</taxon>
        <taxon>Flavobacterium</taxon>
    </lineage>
</organism>
<evidence type="ECO:0000313" key="1">
    <source>
        <dbReference type="EMBL" id="GAA4059993.1"/>
    </source>
</evidence>
<dbReference type="Proteomes" id="UP001500367">
    <property type="component" value="Unassembled WGS sequence"/>
</dbReference>
<accession>A0ABP7V5F8</accession>
<evidence type="ECO:0000313" key="2">
    <source>
        <dbReference type="Proteomes" id="UP001500367"/>
    </source>
</evidence>
<dbReference type="InterPro" id="IPR015315">
    <property type="entry name" value="DUF1963"/>
</dbReference>
<dbReference type="PANTHER" id="PTHR36436">
    <property type="entry name" value="SLL5081 PROTEIN"/>
    <property type="match status" value="1"/>
</dbReference>
<evidence type="ECO:0008006" key="3">
    <source>
        <dbReference type="Google" id="ProtNLM"/>
    </source>
</evidence>
<comment type="caution">
    <text evidence="1">The sequence shown here is derived from an EMBL/GenBank/DDBJ whole genome shotgun (WGS) entry which is preliminary data.</text>
</comment>
<sequence>MGFFNWFSNKKEEKTSKAMPTQLDLEQKYQEVIAALEKHKRTAYLPVLKDNTKTFSTNSKYGGYPYLRNENDWPICENCKKHMPLFLQLNLNELPIKKEDGLIQLFYCTNYDEDCESELEAFFPFSKGSACRKIKIENPSATIQPNSIDIFDEKLIVDWNAKNDYPHPEEYSLRNVDATIDIDDVYELMEERDCGLTISQDKLFGWPYWIQSEEYPYDRKTETRMELLYQMGESEIIPYMFGDLGIGHLTQSPDNDEELAFGWACS</sequence>
<proteinExistence type="predicted"/>
<dbReference type="Pfam" id="PF09234">
    <property type="entry name" value="DUF1963"/>
    <property type="match status" value="1"/>
</dbReference>